<dbReference type="GO" id="GO:0005737">
    <property type="term" value="C:cytoplasm"/>
    <property type="evidence" value="ECO:0007669"/>
    <property type="project" value="UniProtKB-SubCell"/>
</dbReference>
<evidence type="ECO:0000256" key="2">
    <source>
        <dbReference type="ARBA" id="ARBA00022517"/>
    </source>
</evidence>
<name>A0A4V3EJ94_9ACTN</name>
<evidence type="ECO:0000256" key="3">
    <source>
        <dbReference type="ARBA" id="ARBA00022552"/>
    </source>
</evidence>
<dbReference type="GO" id="GO:0043022">
    <property type="term" value="F:ribosome binding"/>
    <property type="evidence" value="ECO:0007669"/>
    <property type="project" value="InterPro"/>
</dbReference>
<comment type="subunit">
    <text evidence="5">Binds ribosomal protein uS19.</text>
</comment>
<dbReference type="SUPFAM" id="SSF50346">
    <property type="entry name" value="PRC-barrel domain"/>
    <property type="match status" value="1"/>
</dbReference>
<dbReference type="InterPro" id="IPR011961">
    <property type="entry name" value="RimM"/>
</dbReference>
<dbReference type="SUPFAM" id="SSF50447">
    <property type="entry name" value="Translation proteins"/>
    <property type="match status" value="1"/>
</dbReference>
<gene>
    <name evidence="5" type="primary">rimM</name>
    <name evidence="7" type="ORF">BDK89_3048</name>
</gene>
<dbReference type="GO" id="GO:0042274">
    <property type="term" value="P:ribosomal small subunit biogenesis"/>
    <property type="evidence" value="ECO:0007669"/>
    <property type="project" value="UniProtKB-UniRule"/>
</dbReference>
<evidence type="ECO:0000313" key="7">
    <source>
        <dbReference type="EMBL" id="TDT17438.1"/>
    </source>
</evidence>
<dbReference type="HAMAP" id="MF_00014">
    <property type="entry name" value="Ribosome_mat_RimM"/>
    <property type="match status" value="1"/>
</dbReference>
<sequence length="166" mass="17975">MRDVVPEGLLEVGKLGRAHGVRGDLFVDLTTDRTERADVGARLWARGTWYTIERSNRANRRFRVHLTGVDGRTEAEALTGAVLYAEPIDDAEALWIHLIIGADVVETDGTRRGSCVSVIDNPAADLLELDSGALVPATFVTGIDRDADPVVVTIDPPEGLFDLIEG</sequence>
<dbReference type="PANTHER" id="PTHR33692">
    <property type="entry name" value="RIBOSOME MATURATION FACTOR RIMM"/>
    <property type="match status" value="1"/>
</dbReference>
<dbReference type="Pfam" id="PF01782">
    <property type="entry name" value="RimM"/>
    <property type="match status" value="1"/>
</dbReference>
<keyword evidence="4 5" id="KW-0143">Chaperone</keyword>
<organism evidence="7 8">
    <name type="scientific">Ilumatobacter fluminis</name>
    <dbReference type="NCBI Taxonomy" id="467091"/>
    <lineage>
        <taxon>Bacteria</taxon>
        <taxon>Bacillati</taxon>
        <taxon>Actinomycetota</taxon>
        <taxon>Acidimicrobiia</taxon>
        <taxon>Acidimicrobiales</taxon>
        <taxon>Ilumatobacteraceae</taxon>
        <taxon>Ilumatobacter</taxon>
    </lineage>
</organism>
<dbReference type="Gene3D" id="2.30.30.240">
    <property type="entry name" value="PRC-barrel domain"/>
    <property type="match status" value="1"/>
</dbReference>
<keyword evidence="2 5" id="KW-0690">Ribosome biogenesis</keyword>
<dbReference type="InterPro" id="IPR011033">
    <property type="entry name" value="PRC_barrel-like_sf"/>
</dbReference>
<dbReference type="InterPro" id="IPR009000">
    <property type="entry name" value="Transl_B-barrel_sf"/>
</dbReference>
<keyword evidence="3 5" id="KW-0698">rRNA processing</keyword>
<dbReference type="InterPro" id="IPR002676">
    <property type="entry name" value="RimM_N"/>
</dbReference>
<evidence type="ECO:0000256" key="1">
    <source>
        <dbReference type="ARBA" id="ARBA00022490"/>
    </source>
</evidence>
<reference evidence="7 8" key="1">
    <citation type="submission" date="2019-03" db="EMBL/GenBank/DDBJ databases">
        <title>Sequencing the genomes of 1000 actinobacteria strains.</title>
        <authorList>
            <person name="Klenk H.-P."/>
        </authorList>
    </citation>
    <scope>NUCLEOTIDE SEQUENCE [LARGE SCALE GENOMIC DNA]</scope>
    <source>
        <strain evidence="7 8">DSM 18936</strain>
    </source>
</reference>
<comment type="function">
    <text evidence="5">An accessory protein needed during the final step in the assembly of 30S ribosomal subunit, possibly for assembly of the head region. Essential for efficient processing of 16S rRNA. May be needed both before and after RbfA during the maturation of 16S rRNA. It has affinity for free ribosomal 30S subunits but not for 70S ribosomes.</text>
</comment>
<dbReference type="EMBL" id="SOAU01000001">
    <property type="protein sequence ID" value="TDT17438.1"/>
    <property type="molecule type" value="Genomic_DNA"/>
</dbReference>
<feature type="domain" description="RimM N-terminal" evidence="6">
    <location>
        <begin position="12"/>
        <end position="86"/>
    </location>
</feature>
<comment type="similarity">
    <text evidence="5">Belongs to the RimM family.</text>
</comment>
<accession>A0A4V3EJ94</accession>
<dbReference type="GO" id="GO:0006364">
    <property type="term" value="P:rRNA processing"/>
    <property type="evidence" value="ECO:0007669"/>
    <property type="project" value="UniProtKB-UniRule"/>
</dbReference>
<dbReference type="Proteomes" id="UP000294558">
    <property type="component" value="Unassembled WGS sequence"/>
</dbReference>
<evidence type="ECO:0000259" key="6">
    <source>
        <dbReference type="Pfam" id="PF01782"/>
    </source>
</evidence>
<dbReference type="GO" id="GO:0005840">
    <property type="term" value="C:ribosome"/>
    <property type="evidence" value="ECO:0007669"/>
    <property type="project" value="InterPro"/>
</dbReference>
<keyword evidence="1 5" id="KW-0963">Cytoplasm</keyword>
<protein>
    <recommendedName>
        <fullName evidence="5">Ribosome maturation factor RimM</fullName>
    </recommendedName>
</protein>
<comment type="subcellular location">
    <subcellularLocation>
        <location evidence="5">Cytoplasm</location>
    </subcellularLocation>
</comment>
<dbReference type="AlphaFoldDB" id="A0A4V3EJ94"/>
<comment type="domain">
    <text evidence="5">The PRC barrel domain binds ribosomal protein uS19.</text>
</comment>
<dbReference type="RefSeq" id="WP_133869729.1">
    <property type="nucleotide sequence ID" value="NZ_SOAU01000001.1"/>
</dbReference>
<evidence type="ECO:0000256" key="4">
    <source>
        <dbReference type="ARBA" id="ARBA00023186"/>
    </source>
</evidence>
<evidence type="ECO:0000313" key="8">
    <source>
        <dbReference type="Proteomes" id="UP000294558"/>
    </source>
</evidence>
<comment type="caution">
    <text evidence="7">The sequence shown here is derived from an EMBL/GenBank/DDBJ whole genome shotgun (WGS) entry which is preliminary data.</text>
</comment>
<dbReference type="PANTHER" id="PTHR33692:SF1">
    <property type="entry name" value="RIBOSOME MATURATION FACTOR RIMM"/>
    <property type="match status" value="1"/>
</dbReference>
<dbReference type="Gene3D" id="2.40.30.60">
    <property type="entry name" value="RimM"/>
    <property type="match status" value="1"/>
</dbReference>
<evidence type="ECO:0000256" key="5">
    <source>
        <dbReference type="HAMAP-Rule" id="MF_00014"/>
    </source>
</evidence>
<dbReference type="OrthoDB" id="5381335at2"/>
<proteinExistence type="inferred from homology"/>
<dbReference type="InterPro" id="IPR036976">
    <property type="entry name" value="RimM_N_sf"/>
</dbReference>
<keyword evidence="8" id="KW-1185">Reference proteome</keyword>